<comment type="caution">
    <text evidence="1">The sequence shown here is derived from an EMBL/GenBank/DDBJ whole genome shotgun (WGS) entry which is preliminary data.</text>
</comment>
<accession>A0A2T4GTI0</accession>
<gene>
    <name evidence="1" type="ORF">FCULG_00005286</name>
</gene>
<dbReference type="AlphaFoldDB" id="A0A2T4GTI0"/>
<protein>
    <submittedName>
        <fullName evidence="1">Uncharacterized protein</fullName>
    </submittedName>
</protein>
<name>A0A2T4GTI0_FUSCU</name>
<proteinExistence type="predicted"/>
<organism evidence="1 2">
    <name type="scientific">Fusarium culmorum</name>
    <dbReference type="NCBI Taxonomy" id="5516"/>
    <lineage>
        <taxon>Eukaryota</taxon>
        <taxon>Fungi</taxon>
        <taxon>Dikarya</taxon>
        <taxon>Ascomycota</taxon>
        <taxon>Pezizomycotina</taxon>
        <taxon>Sordariomycetes</taxon>
        <taxon>Hypocreomycetidae</taxon>
        <taxon>Hypocreales</taxon>
        <taxon>Nectriaceae</taxon>
        <taxon>Fusarium</taxon>
    </lineage>
</organism>
<sequence length="87" mass="9589">MEVKVINSAKVGKCGFASLSKLNKLAIRGLNIQWQDLSDSSSQDSLFLNSDYLLLISRDLAEVDRLSSAKWVSYQATIAVLVITIID</sequence>
<evidence type="ECO:0000313" key="1">
    <source>
        <dbReference type="EMBL" id="PTD06867.1"/>
    </source>
</evidence>
<evidence type="ECO:0000313" key="2">
    <source>
        <dbReference type="Proteomes" id="UP000241587"/>
    </source>
</evidence>
<keyword evidence="2" id="KW-1185">Reference proteome</keyword>
<dbReference type="OrthoDB" id="10596217at2759"/>
<dbReference type="Proteomes" id="UP000241587">
    <property type="component" value="Unassembled WGS sequence"/>
</dbReference>
<dbReference type="EMBL" id="PVEM01000006">
    <property type="protein sequence ID" value="PTD06867.1"/>
    <property type="molecule type" value="Genomic_DNA"/>
</dbReference>
<reference evidence="1 2" key="1">
    <citation type="submission" date="2018-02" db="EMBL/GenBank/DDBJ databases">
        <title>Fusarium culmorum secondary metabolites in fungal-bacterial-plant interactions.</title>
        <authorList>
            <person name="Schmidt R."/>
        </authorList>
    </citation>
    <scope>NUCLEOTIDE SEQUENCE [LARGE SCALE GENOMIC DNA]</scope>
    <source>
        <strain evidence="1 2">PV</strain>
    </source>
</reference>